<dbReference type="Pfam" id="PF00089">
    <property type="entry name" value="Trypsin"/>
    <property type="match status" value="1"/>
</dbReference>
<proteinExistence type="predicted"/>
<accession>A0A6P4FI14</accession>
<evidence type="ECO:0000313" key="13">
    <source>
        <dbReference type="RefSeq" id="XP_016988939.1"/>
    </source>
</evidence>
<dbReference type="InterPro" id="IPR009003">
    <property type="entry name" value="Peptidase_S1_PA"/>
</dbReference>
<dbReference type="SMART" id="SM00020">
    <property type="entry name" value="Tryp_SPc"/>
    <property type="match status" value="1"/>
</dbReference>
<keyword evidence="5" id="KW-0720">Serine protease</keyword>
<evidence type="ECO:0000256" key="5">
    <source>
        <dbReference type="ARBA" id="ARBA00022825"/>
    </source>
</evidence>
<name>A0A6P4FI14_DRORH</name>
<dbReference type="GO" id="GO:0004252">
    <property type="term" value="F:serine-type endopeptidase activity"/>
    <property type="evidence" value="ECO:0007669"/>
    <property type="project" value="UniProtKB-EC"/>
</dbReference>
<organism evidence="13">
    <name type="scientific">Drosophila rhopaloa</name>
    <name type="common">Fruit fly</name>
    <dbReference type="NCBI Taxonomy" id="1041015"/>
    <lineage>
        <taxon>Eukaryota</taxon>
        <taxon>Metazoa</taxon>
        <taxon>Ecdysozoa</taxon>
        <taxon>Arthropoda</taxon>
        <taxon>Hexapoda</taxon>
        <taxon>Insecta</taxon>
        <taxon>Pterygota</taxon>
        <taxon>Neoptera</taxon>
        <taxon>Endopterygota</taxon>
        <taxon>Diptera</taxon>
        <taxon>Brachycera</taxon>
        <taxon>Muscomorpha</taxon>
        <taxon>Ephydroidea</taxon>
        <taxon>Drosophilidae</taxon>
        <taxon>Drosophila</taxon>
        <taxon>Sophophora</taxon>
    </lineage>
</organism>
<dbReference type="EnsemblMetazoa" id="XM_017133450.1">
    <property type="protein sequence ID" value="XP_016988939.1"/>
    <property type="gene ID" value="LOC108051362"/>
</dbReference>
<feature type="domain" description="Peptidase S1" evidence="10">
    <location>
        <begin position="55"/>
        <end position="259"/>
    </location>
</feature>
<dbReference type="PROSITE" id="PS50240">
    <property type="entry name" value="TRYPSIN_DOM"/>
    <property type="match status" value="1"/>
</dbReference>
<dbReference type="GeneID" id="108051362"/>
<feature type="chain" id="PRO_5027828810" description="trypsin" evidence="9">
    <location>
        <begin position="21"/>
        <end position="288"/>
    </location>
</feature>
<evidence type="ECO:0000259" key="10">
    <source>
        <dbReference type="PROSITE" id="PS50240"/>
    </source>
</evidence>
<evidence type="ECO:0000256" key="9">
    <source>
        <dbReference type="SAM" id="SignalP"/>
    </source>
</evidence>
<evidence type="ECO:0000256" key="4">
    <source>
        <dbReference type="ARBA" id="ARBA00022801"/>
    </source>
</evidence>
<feature type="signal peptide" evidence="9">
    <location>
        <begin position="1"/>
        <end position="20"/>
    </location>
</feature>
<keyword evidence="12" id="KW-1185">Reference proteome</keyword>
<dbReference type="OrthoDB" id="7864066at2759"/>
<sequence length="288" mass="31940">MDFLRGILLIPLILVNVGIGVTNQLDSGFYLHAKPPVTTENNNGMRLTEGGQVGPWVLRIMDGNEFACGAAYFSALYALTSANCMHSHRSKLKALSVEFLDSKQNYREDSFALIHTVFVPKEWRFPETLMDVAVVKLSNRLRGNFHKFVKLWSKPLSTNNSISVVACESAENVRIEGLTMLNRMDCESQYGSLILDQTLVCAKQFKRTSACMFSPGCPVTSGDQLCGIVAWGPACKKPGMPGIFTDIHQVSRFIHRAISGKGRSTAHRKSKLDSDIVPEWHAGFLLSR</sequence>
<reference evidence="12" key="1">
    <citation type="journal article" date="2021" name="Elife">
        <title>Highly contiguous assemblies of 101 drosophilid genomes.</title>
        <authorList>
            <person name="Kim B.Y."/>
            <person name="Wang J.R."/>
            <person name="Miller D.E."/>
            <person name="Barmina O."/>
            <person name="Delaney E."/>
            <person name="Thompson A."/>
            <person name="Comeault A.A."/>
            <person name="Peede D."/>
            <person name="D'Agostino E.R."/>
            <person name="Pelaez J."/>
            <person name="Aguilar J.M."/>
            <person name="Haji D."/>
            <person name="Matsunaga T."/>
            <person name="Armstrong E.E."/>
            <person name="Zych M."/>
            <person name="Ogawa Y."/>
            <person name="Stamenkovic-Radak M."/>
            <person name="Jelic M."/>
            <person name="Veselinovic M.S."/>
            <person name="Tanaskovic M."/>
            <person name="Eric P."/>
            <person name="Gao J.J."/>
            <person name="Katoh T.K."/>
            <person name="Toda M.J."/>
            <person name="Watabe H."/>
            <person name="Watada M."/>
            <person name="Davis J.S."/>
            <person name="Moyle L.C."/>
            <person name="Manoli G."/>
            <person name="Bertolini E."/>
            <person name="Kostal V."/>
            <person name="Hawley R.S."/>
            <person name="Takahashi A."/>
            <person name="Jones C.D."/>
            <person name="Price D.K."/>
            <person name="Whiteman N."/>
            <person name="Kopp A."/>
            <person name="Matute D.R."/>
            <person name="Petrov D.A."/>
        </authorList>
    </citation>
    <scope>NUCLEOTIDE SEQUENCE [LARGE SCALE GENOMIC DNA]</scope>
</reference>
<evidence type="ECO:0000256" key="3">
    <source>
        <dbReference type="ARBA" id="ARBA00022729"/>
    </source>
</evidence>
<dbReference type="InterPro" id="IPR050430">
    <property type="entry name" value="Peptidase_S1"/>
</dbReference>
<dbReference type="InterPro" id="IPR001254">
    <property type="entry name" value="Trypsin_dom"/>
</dbReference>
<dbReference type="PANTHER" id="PTHR24276">
    <property type="entry name" value="POLYSERASE-RELATED"/>
    <property type="match status" value="1"/>
</dbReference>
<keyword evidence="2" id="KW-0645">Protease</keyword>
<evidence type="ECO:0000256" key="1">
    <source>
        <dbReference type="ARBA" id="ARBA00004239"/>
    </source>
</evidence>
<keyword evidence="6" id="KW-1015">Disulfide bond</keyword>
<dbReference type="Proteomes" id="UP001652680">
    <property type="component" value="Unassembled WGS sequence"/>
</dbReference>
<dbReference type="Gene3D" id="2.40.10.10">
    <property type="entry name" value="Trypsin-like serine proteases"/>
    <property type="match status" value="1"/>
</dbReference>
<gene>
    <name evidence="13" type="primary">LOC108051362</name>
    <name evidence="11" type="synonym">108051362</name>
</gene>
<evidence type="ECO:0000256" key="7">
    <source>
        <dbReference type="ARBA" id="ARBA00036320"/>
    </source>
</evidence>
<dbReference type="PANTHER" id="PTHR24276:SF91">
    <property type="entry name" value="AT26814P-RELATED"/>
    <property type="match status" value="1"/>
</dbReference>
<comment type="subcellular location">
    <subcellularLocation>
        <location evidence="1">Secreted</location>
        <location evidence="1">Extracellular space</location>
    </subcellularLocation>
</comment>
<dbReference type="InterPro" id="IPR043504">
    <property type="entry name" value="Peptidase_S1_PA_chymotrypsin"/>
</dbReference>
<reference evidence="11" key="3">
    <citation type="submission" date="2025-05" db="UniProtKB">
        <authorList>
            <consortium name="EnsemblMetazoa"/>
        </authorList>
    </citation>
    <scope>IDENTIFICATION</scope>
</reference>
<comment type="catalytic activity">
    <reaction evidence="7">
        <text>Preferential cleavage: Arg-|-Xaa, Lys-|-Xaa.</text>
        <dbReference type="EC" id="3.4.21.4"/>
    </reaction>
</comment>
<dbReference type="EC" id="3.4.21.4" evidence="8"/>
<dbReference type="SUPFAM" id="SSF50494">
    <property type="entry name" value="Trypsin-like serine proteases"/>
    <property type="match status" value="1"/>
</dbReference>
<evidence type="ECO:0000313" key="11">
    <source>
        <dbReference type="EnsemblMetazoa" id="XP_016988939.1"/>
    </source>
</evidence>
<dbReference type="RefSeq" id="XP_016988939.1">
    <property type="nucleotide sequence ID" value="XM_017133450.1"/>
</dbReference>
<evidence type="ECO:0000256" key="2">
    <source>
        <dbReference type="ARBA" id="ARBA00022670"/>
    </source>
</evidence>
<evidence type="ECO:0000313" key="12">
    <source>
        <dbReference type="Proteomes" id="UP001652680"/>
    </source>
</evidence>
<dbReference type="GO" id="GO:0005576">
    <property type="term" value="C:extracellular region"/>
    <property type="evidence" value="ECO:0007669"/>
    <property type="project" value="UniProtKB-SubCell"/>
</dbReference>
<evidence type="ECO:0000256" key="8">
    <source>
        <dbReference type="ARBA" id="ARBA00038868"/>
    </source>
</evidence>
<dbReference type="GO" id="GO:0006508">
    <property type="term" value="P:proteolysis"/>
    <property type="evidence" value="ECO:0007669"/>
    <property type="project" value="UniProtKB-KW"/>
</dbReference>
<dbReference type="AlphaFoldDB" id="A0A6P4FI14"/>
<protein>
    <recommendedName>
        <fullName evidence="8">trypsin</fullName>
        <ecNumber evidence="8">3.4.21.4</ecNumber>
    </recommendedName>
</protein>
<keyword evidence="3 9" id="KW-0732">Signal</keyword>
<evidence type="ECO:0000256" key="6">
    <source>
        <dbReference type="ARBA" id="ARBA00023157"/>
    </source>
</evidence>
<keyword evidence="4" id="KW-0378">Hydrolase</keyword>
<reference evidence="13" key="2">
    <citation type="submission" date="2025-04" db="UniProtKB">
        <authorList>
            <consortium name="RefSeq"/>
        </authorList>
    </citation>
    <scope>IDENTIFICATION</scope>
</reference>